<reference evidence="2" key="2">
    <citation type="submission" date="2015-01" db="EMBL/GenBank/DDBJ databases">
        <title>Evolutionary Origins and Diversification of the Mycorrhizal Mutualists.</title>
        <authorList>
            <consortium name="DOE Joint Genome Institute"/>
            <consortium name="Mycorrhizal Genomics Consortium"/>
            <person name="Kohler A."/>
            <person name="Kuo A."/>
            <person name="Nagy L.G."/>
            <person name="Floudas D."/>
            <person name="Copeland A."/>
            <person name="Barry K.W."/>
            <person name="Cichocki N."/>
            <person name="Veneault-Fourrey C."/>
            <person name="LaButti K."/>
            <person name="Lindquist E.A."/>
            <person name="Lipzen A."/>
            <person name="Lundell T."/>
            <person name="Morin E."/>
            <person name="Murat C."/>
            <person name="Riley R."/>
            <person name="Ohm R."/>
            <person name="Sun H."/>
            <person name="Tunlid A."/>
            <person name="Henrissat B."/>
            <person name="Grigoriev I.V."/>
            <person name="Hibbett D.S."/>
            <person name="Martin F."/>
        </authorList>
    </citation>
    <scope>NUCLEOTIDE SEQUENCE [LARGE SCALE GENOMIC DNA]</scope>
    <source>
        <strain evidence="2">Marx 270</strain>
    </source>
</reference>
<name>A0A0C3IIA8_PISTI</name>
<dbReference type="EMBL" id="KN832041">
    <property type="protein sequence ID" value="KIN96757.1"/>
    <property type="molecule type" value="Genomic_DNA"/>
</dbReference>
<dbReference type="OrthoDB" id="162969at2759"/>
<gene>
    <name evidence="1" type="ORF">M404DRAFT_162322</name>
</gene>
<dbReference type="Proteomes" id="UP000054217">
    <property type="component" value="Unassembled WGS sequence"/>
</dbReference>
<evidence type="ECO:0000313" key="1">
    <source>
        <dbReference type="EMBL" id="KIN96757.1"/>
    </source>
</evidence>
<keyword evidence="2" id="KW-1185">Reference proteome</keyword>
<sequence length="74" mass="7854">MEQSQGVIHLEACLGDSYVNTDWHPALTVVMDAEGDVTIAVKAIKPLADAAAHHTGLKIHIPALTKPPPGQLHI</sequence>
<dbReference type="AlphaFoldDB" id="A0A0C3IIA8"/>
<organism evidence="1 2">
    <name type="scientific">Pisolithus tinctorius Marx 270</name>
    <dbReference type="NCBI Taxonomy" id="870435"/>
    <lineage>
        <taxon>Eukaryota</taxon>
        <taxon>Fungi</taxon>
        <taxon>Dikarya</taxon>
        <taxon>Basidiomycota</taxon>
        <taxon>Agaricomycotina</taxon>
        <taxon>Agaricomycetes</taxon>
        <taxon>Agaricomycetidae</taxon>
        <taxon>Boletales</taxon>
        <taxon>Sclerodermatineae</taxon>
        <taxon>Pisolithaceae</taxon>
        <taxon>Pisolithus</taxon>
    </lineage>
</organism>
<proteinExistence type="predicted"/>
<dbReference type="HOGENOM" id="CLU_2688837_0_0_1"/>
<dbReference type="InParanoid" id="A0A0C3IIA8"/>
<protein>
    <submittedName>
        <fullName evidence="1">Uncharacterized protein</fullName>
    </submittedName>
</protein>
<evidence type="ECO:0000313" key="2">
    <source>
        <dbReference type="Proteomes" id="UP000054217"/>
    </source>
</evidence>
<reference evidence="1 2" key="1">
    <citation type="submission" date="2014-04" db="EMBL/GenBank/DDBJ databases">
        <authorList>
            <consortium name="DOE Joint Genome Institute"/>
            <person name="Kuo A."/>
            <person name="Kohler A."/>
            <person name="Costa M.D."/>
            <person name="Nagy L.G."/>
            <person name="Floudas D."/>
            <person name="Copeland A."/>
            <person name="Barry K.W."/>
            <person name="Cichocki N."/>
            <person name="Veneault-Fourrey C."/>
            <person name="LaButti K."/>
            <person name="Lindquist E.A."/>
            <person name="Lipzen A."/>
            <person name="Lundell T."/>
            <person name="Morin E."/>
            <person name="Murat C."/>
            <person name="Sun H."/>
            <person name="Tunlid A."/>
            <person name="Henrissat B."/>
            <person name="Grigoriev I.V."/>
            <person name="Hibbett D.S."/>
            <person name="Martin F."/>
            <person name="Nordberg H.P."/>
            <person name="Cantor M.N."/>
            <person name="Hua S.X."/>
        </authorList>
    </citation>
    <scope>NUCLEOTIDE SEQUENCE [LARGE SCALE GENOMIC DNA]</scope>
    <source>
        <strain evidence="1 2">Marx 270</strain>
    </source>
</reference>
<accession>A0A0C3IIA8</accession>